<organism evidence="3 4">
    <name type="scientific">Candidatus Desulfatibia vada</name>
    <dbReference type="NCBI Taxonomy" id="2841696"/>
    <lineage>
        <taxon>Bacteria</taxon>
        <taxon>Pseudomonadati</taxon>
        <taxon>Thermodesulfobacteriota</taxon>
        <taxon>Desulfobacteria</taxon>
        <taxon>Desulfobacterales</taxon>
        <taxon>Desulfobacterales incertae sedis</taxon>
        <taxon>Candidatus Desulfatibia</taxon>
    </lineage>
</organism>
<protein>
    <submittedName>
        <fullName evidence="3">Cupin domain-containing protein</fullName>
    </submittedName>
</protein>
<dbReference type="PANTHER" id="PTHR46797:SF19">
    <property type="entry name" value="BLL2473 PROTEIN"/>
    <property type="match status" value="1"/>
</dbReference>
<dbReference type="GO" id="GO:0003677">
    <property type="term" value="F:DNA binding"/>
    <property type="evidence" value="ECO:0007669"/>
    <property type="project" value="UniProtKB-KW"/>
</dbReference>
<dbReference type="Pfam" id="PF12844">
    <property type="entry name" value="HTH_19"/>
    <property type="match status" value="1"/>
</dbReference>
<dbReference type="GO" id="GO:0003700">
    <property type="term" value="F:DNA-binding transcription factor activity"/>
    <property type="evidence" value="ECO:0007669"/>
    <property type="project" value="TreeGrafter"/>
</dbReference>
<dbReference type="InterPro" id="IPR010982">
    <property type="entry name" value="Lambda_DNA-bd_dom_sf"/>
</dbReference>
<evidence type="ECO:0000313" key="4">
    <source>
        <dbReference type="Proteomes" id="UP000605201"/>
    </source>
</evidence>
<dbReference type="CDD" id="cd00093">
    <property type="entry name" value="HTH_XRE"/>
    <property type="match status" value="1"/>
</dbReference>
<proteinExistence type="predicted"/>
<dbReference type="Pfam" id="PF07883">
    <property type="entry name" value="Cupin_2"/>
    <property type="match status" value="1"/>
</dbReference>
<dbReference type="SUPFAM" id="SSF47413">
    <property type="entry name" value="lambda repressor-like DNA-binding domains"/>
    <property type="match status" value="1"/>
</dbReference>
<dbReference type="Proteomes" id="UP000605201">
    <property type="component" value="Unassembled WGS sequence"/>
</dbReference>
<feature type="domain" description="HTH cro/C1-type" evidence="2">
    <location>
        <begin position="16"/>
        <end position="70"/>
    </location>
</feature>
<dbReference type="InterPro" id="IPR001387">
    <property type="entry name" value="Cro/C1-type_HTH"/>
</dbReference>
<dbReference type="InterPro" id="IPR014710">
    <property type="entry name" value="RmlC-like_jellyroll"/>
</dbReference>
<dbReference type="AlphaFoldDB" id="A0A8J6NQ94"/>
<dbReference type="InterPro" id="IPR050807">
    <property type="entry name" value="TransReg_Diox_bact_type"/>
</dbReference>
<dbReference type="SUPFAM" id="SSF51182">
    <property type="entry name" value="RmlC-like cupins"/>
    <property type="match status" value="1"/>
</dbReference>
<dbReference type="InterPro" id="IPR011051">
    <property type="entry name" value="RmlC_Cupin_sf"/>
</dbReference>
<dbReference type="GO" id="GO:0005829">
    <property type="term" value="C:cytosol"/>
    <property type="evidence" value="ECO:0007669"/>
    <property type="project" value="TreeGrafter"/>
</dbReference>
<gene>
    <name evidence="3" type="ORF">H8D96_06260</name>
</gene>
<accession>A0A8J6NQ94</accession>
<evidence type="ECO:0000313" key="3">
    <source>
        <dbReference type="EMBL" id="MBC8431506.1"/>
    </source>
</evidence>
<sequence>MAKKRAGALVPVGKKIKKERVRKKMTLDRVANETGLSIDYLKKIEAGKEIPPVGTLLQISRALEIDSGFFLREEETRLKSRIRAYTKRTDNYAYTTMTPGAENKHLKAFKVEIDAMQDHKGVGYQHEGEEFIYVLSGKIEVLVGDHGNKLETGDSLHFNSGIRHQLKNTGKEKAELIVVVYGP</sequence>
<name>A0A8J6NQ94_9BACT</name>
<dbReference type="SMART" id="SM00530">
    <property type="entry name" value="HTH_XRE"/>
    <property type="match status" value="1"/>
</dbReference>
<dbReference type="CDD" id="cd02209">
    <property type="entry name" value="cupin_XRE_C"/>
    <property type="match status" value="1"/>
</dbReference>
<dbReference type="EMBL" id="JACNIG010000150">
    <property type="protein sequence ID" value="MBC8431506.1"/>
    <property type="molecule type" value="Genomic_DNA"/>
</dbReference>
<dbReference type="PROSITE" id="PS50943">
    <property type="entry name" value="HTH_CROC1"/>
    <property type="match status" value="1"/>
</dbReference>
<dbReference type="InterPro" id="IPR013096">
    <property type="entry name" value="Cupin_2"/>
</dbReference>
<comment type="caution">
    <text evidence="3">The sequence shown here is derived from an EMBL/GenBank/DDBJ whole genome shotgun (WGS) entry which is preliminary data.</text>
</comment>
<reference evidence="3 4" key="1">
    <citation type="submission" date="2020-08" db="EMBL/GenBank/DDBJ databases">
        <title>Bridging the membrane lipid divide: bacteria of the FCB group superphylum have the potential to synthesize archaeal ether lipids.</title>
        <authorList>
            <person name="Villanueva L."/>
            <person name="Von Meijenfeldt F.A.B."/>
            <person name="Westbye A.B."/>
            <person name="Yadav S."/>
            <person name="Hopmans E.C."/>
            <person name="Dutilh B.E."/>
            <person name="Sinninghe Damste J.S."/>
        </authorList>
    </citation>
    <scope>NUCLEOTIDE SEQUENCE [LARGE SCALE GENOMIC DNA]</scope>
    <source>
        <strain evidence="3">NIOZ-UU17</strain>
    </source>
</reference>
<dbReference type="PANTHER" id="PTHR46797">
    <property type="entry name" value="HTH-TYPE TRANSCRIPTIONAL REGULATOR"/>
    <property type="match status" value="1"/>
</dbReference>
<keyword evidence="1" id="KW-0238">DNA-binding</keyword>
<dbReference type="Gene3D" id="2.60.120.10">
    <property type="entry name" value="Jelly Rolls"/>
    <property type="match status" value="1"/>
</dbReference>
<evidence type="ECO:0000259" key="2">
    <source>
        <dbReference type="PROSITE" id="PS50943"/>
    </source>
</evidence>
<dbReference type="Gene3D" id="1.10.260.40">
    <property type="entry name" value="lambda repressor-like DNA-binding domains"/>
    <property type="match status" value="1"/>
</dbReference>
<evidence type="ECO:0000256" key="1">
    <source>
        <dbReference type="ARBA" id="ARBA00023125"/>
    </source>
</evidence>